<keyword evidence="3" id="KW-1185">Reference proteome</keyword>
<dbReference type="Proteomes" id="UP001075354">
    <property type="component" value="Chromosome 3"/>
</dbReference>
<sequence>MASKRVLSFDDAETAALFFVTMDRLKSEGREVKGENEVKEPAVKRRRVGVFERLGAKNEEQCSRKRNRNDREKRKNGNDYKKRKNLNNDRQKGKKANNDEKKGKTANEDGKKRNGNDDKVKTVIASTQNEKQKKNKEGDSY</sequence>
<feature type="compositionally biased region" description="Basic and acidic residues" evidence="1">
    <location>
        <begin position="26"/>
        <end position="43"/>
    </location>
</feature>
<evidence type="ECO:0000313" key="3">
    <source>
        <dbReference type="Proteomes" id="UP001075354"/>
    </source>
</evidence>
<proteinExistence type="predicted"/>
<reference evidence="2" key="1">
    <citation type="submission" date="2022-12" db="EMBL/GenBank/DDBJ databases">
        <title>Chromosome-level genome assembly of the bean flower thrips Megalurothrips usitatus.</title>
        <authorList>
            <person name="Ma L."/>
            <person name="Liu Q."/>
            <person name="Li H."/>
            <person name="Cai W."/>
        </authorList>
    </citation>
    <scope>NUCLEOTIDE SEQUENCE</scope>
    <source>
        <strain evidence="2">Cailab_2022a</strain>
    </source>
</reference>
<protein>
    <submittedName>
        <fullName evidence="2">Uncharacterized protein</fullName>
    </submittedName>
</protein>
<evidence type="ECO:0000256" key="1">
    <source>
        <dbReference type="SAM" id="MobiDB-lite"/>
    </source>
</evidence>
<name>A0AAV7XXE1_9NEOP</name>
<accession>A0AAV7XXE1</accession>
<organism evidence="2 3">
    <name type="scientific">Megalurothrips usitatus</name>
    <name type="common">bean blossom thrips</name>
    <dbReference type="NCBI Taxonomy" id="439358"/>
    <lineage>
        <taxon>Eukaryota</taxon>
        <taxon>Metazoa</taxon>
        <taxon>Ecdysozoa</taxon>
        <taxon>Arthropoda</taxon>
        <taxon>Hexapoda</taxon>
        <taxon>Insecta</taxon>
        <taxon>Pterygota</taxon>
        <taxon>Neoptera</taxon>
        <taxon>Paraneoptera</taxon>
        <taxon>Thysanoptera</taxon>
        <taxon>Terebrantia</taxon>
        <taxon>Thripoidea</taxon>
        <taxon>Thripidae</taxon>
        <taxon>Megalurothrips</taxon>
    </lineage>
</organism>
<dbReference type="AlphaFoldDB" id="A0AAV7XXE1"/>
<feature type="region of interest" description="Disordered" evidence="1">
    <location>
        <begin position="26"/>
        <end position="141"/>
    </location>
</feature>
<gene>
    <name evidence="2" type="ORF">ONE63_006689</name>
</gene>
<comment type="caution">
    <text evidence="2">The sequence shown here is derived from an EMBL/GenBank/DDBJ whole genome shotgun (WGS) entry which is preliminary data.</text>
</comment>
<dbReference type="EMBL" id="JAPTSV010000003">
    <property type="protein sequence ID" value="KAJ1529961.1"/>
    <property type="molecule type" value="Genomic_DNA"/>
</dbReference>
<feature type="compositionally biased region" description="Basic and acidic residues" evidence="1">
    <location>
        <begin position="130"/>
        <end position="141"/>
    </location>
</feature>
<feature type="compositionally biased region" description="Basic and acidic residues" evidence="1">
    <location>
        <begin position="54"/>
        <end position="121"/>
    </location>
</feature>
<evidence type="ECO:0000313" key="2">
    <source>
        <dbReference type="EMBL" id="KAJ1529961.1"/>
    </source>
</evidence>